<dbReference type="GO" id="GO:0005524">
    <property type="term" value="F:ATP binding"/>
    <property type="evidence" value="ECO:0007669"/>
    <property type="project" value="UniProtKB-KW"/>
</dbReference>
<keyword evidence="2" id="KW-0436">Ligase</keyword>
<evidence type="ECO:0000313" key="9">
    <source>
        <dbReference type="Proteomes" id="UP001374535"/>
    </source>
</evidence>
<proteinExistence type="inferred from homology"/>
<organism evidence="8 9">
    <name type="scientific">Vigna mungo</name>
    <name type="common">Black gram</name>
    <name type="synonym">Phaseolus mungo</name>
    <dbReference type="NCBI Taxonomy" id="3915"/>
    <lineage>
        <taxon>Eukaryota</taxon>
        <taxon>Viridiplantae</taxon>
        <taxon>Streptophyta</taxon>
        <taxon>Embryophyta</taxon>
        <taxon>Tracheophyta</taxon>
        <taxon>Spermatophyta</taxon>
        <taxon>Magnoliopsida</taxon>
        <taxon>eudicotyledons</taxon>
        <taxon>Gunneridae</taxon>
        <taxon>Pentapetalae</taxon>
        <taxon>rosids</taxon>
        <taxon>fabids</taxon>
        <taxon>Fabales</taxon>
        <taxon>Fabaceae</taxon>
        <taxon>Papilionoideae</taxon>
        <taxon>50 kb inversion clade</taxon>
        <taxon>NPAAA clade</taxon>
        <taxon>indigoferoid/millettioid clade</taxon>
        <taxon>Phaseoleae</taxon>
        <taxon>Vigna</taxon>
    </lineage>
</organism>
<evidence type="ECO:0000256" key="3">
    <source>
        <dbReference type="ARBA" id="ARBA00022741"/>
    </source>
</evidence>
<evidence type="ECO:0000256" key="1">
    <source>
        <dbReference type="ARBA" id="ARBA00006432"/>
    </source>
</evidence>
<dbReference type="PANTHER" id="PTHR43272">
    <property type="entry name" value="LONG-CHAIN-FATTY-ACID--COA LIGASE"/>
    <property type="match status" value="1"/>
</dbReference>
<feature type="signal peptide" evidence="6">
    <location>
        <begin position="1"/>
        <end position="20"/>
    </location>
</feature>
<dbReference type="AlphaFoldDB" id="A0AAQ3MDX2"/>
<evidence type="ECO:0000256" key="6">
    <source>
        <dbReference type="SAM" id="SignalP"/>
    </source>
</evidence>
<protein>
    <recommendedName>
        <fullName evidence="7">AMP-dependent synthetase/ligase domain-containing protein</fullName>
    </recommendedName>
</protein>
<dbReference type="InterPro" id="IPR020845">
    <property type="entry name" value="AMP-binding_CS"/>
</dbReference>
<dbReference type="Pfam" id="PF00501">
    <property type="entry name" value="AMP-binding"/>
    <property type="match status" value="2"/>
</dbReference>
<keyword evidence="4" id="KW-0067">ATP-binding</keyword>
<dbReference type="Gene3D" id="3.40.50.12780">
    <property type="entry name" value="N-terminal domain of ligase-like"/>
    <property type="match status" value="2"/>
</dbReference>
<comment type="catalytic activity">
    <reaction evidence="5">
        <text>a long-chain fatty acid + ATP + CoA = a long-chain fatty acyl-CoA + AMP + diphosphate</text>
        <dbReference type="Rhea" id="RHEA:15421"/>
        <dbReference type="ChEBI" id="CHEBI:30616"/>
        <dbReference type="ChEBI" id="CHEBI:33019"/>
        <dbReference type="ChEBI" id="CHEBI:57287"/>
        <dbReference type="ChEBI" id="CHEBI:57560"/>
        <dbReference type="ChEBI" id="CHEBI:83139"/>
        <dbReference type="ChEBI" id="CHEBI:456215"/>
        <dbReference type="EC" id="6.2.1.3"/>
    </reaction>
</comment>
<dbReference type="SUPFAM" id="SSF56801">
    <property type="entry name" value="Acetyl-CoA synthetase-like"/>
    <property type="match status" value="2"/>
</dbReference>
<evidence type="ECO:0000313" key="8">
    <source>
        <dbReference type="EMBL" id="WVY89346.1"/>
    </source>
</evidence>
<evidence type="ECO:0000256" key="5">
    <source>
        <dbReference type="ARBA" id="ARBA00036813"/>
    </source>
</evidence>
<dbReference type="GO" id="GO:0004467">
    <property type="term" value="F:long-chain fatty acid-CoA ligase activity"/>
    <property type="evidence" value="ECO:0007669"/>
    <property type="project" value="UniProtKB-EC"/>
</dbReference>
<dbReference type="PANTHER" id="PTHR43272:SF83">
    <property type="entry name" value="ACYL-COA SYNTHETASE LONG-CHAIN, ISOFORM J"/>
    <property type="match status" value="1"/>
</dbReference>
<evidence type="ECO:0000256" key="4">
    <source>
        <dbReference type="ARBA" id="ARBA00022840"/>
    </source>
</evidence>
<reference evidence="8 9" key="1">
    <citation type="journal article" date="2023" name="Life. Sci Alliance">
        <title>Evolutionary insights into 3D genome organization and epigenetic landscape of Vigna mungo.</title>
        <authorList>
            <person name="Junaid A."/>
            <person name="Singh B."/>
            <person name="Bhatia S."/>
        </authorList>
    </citation>
    <scope>NUCLEOTIDE SEQUENCE [LARGE SCALE GENOMIC DNA]</scope>
    <source>
        <strain evidence="8">Urdbean</strain>
    </source>
</reference>
<keyword evidence="3" id="KW-0547">Nucleotide-binding</keyword>
<feature type="domain" description="AMP-dependent synthetase/ligase" evidence="7">
    <location>
        <begin position="513"/>
        <end position="590"/>
    </location>
</feature>
<name>A0AAQ3MDX2_VIGMU</name>
<dbReference type="InterPro" id="IPR000873">
    <property type="entry name" value="AMP-dep_synth/lig_dom"/>
</dbReference>
<feature type="domain" description="AMP-dependent synthetase/ligase" evidence="7">
    <location>
        <begin position="94"/>
        <end position="416"/>
    </location>
</feature>
<comment type="similarity">
    <text evidence="1">Belongs to the ATP-dependent AMP-binding enzyme family.</text>
</comment>
<evidence type="ECO:0000259" key="7">
    <source>
        <dbReference type="Pfam" id="PF00501"/>
    </source>
</evidence>
<dbReference type="Proteomes" id="UP001374535">
    <property type="component" value="Chromosome 11"/>
</dbReference>
<dbReference type="InterPro" id="IPR042099">
    <property type="entry name" value="ANL_N_sf"/>
</dbReference>
<accession>A0AAQ3MDX2</accession>
<evidence type="ECO:0000256" key="2">
    <source>
        <dbReference type="ARBA" id="ARBA00022598"/>
    </source>
</evidence>
<sequence>MSPYIFGVILPLLVTLLVRNKNPPKKRGVPVQTGGEAGLAIRNSRFESPVQSAWEGVATLAELFEEACKTHAERLLLGTRVVLAREVESGPDGRSFEKLHLGDYGWLSYDTVFDVVSSFASGLAFLGHAREERAAIFADTRQEWFMALQGCFRRNVTVVTMYASLGEEALSYSLNEFVCSLFWYELTFKSLFQTEVTTVICGRKEMKTLVNISGQLDTVKRVICMDDDIPSDASSIAYNWTITSFSEVERLGRENPVEADLPLSADVAVIMYTSGSTGLPKGVMMTHGNVLATLSAVMTIVPDIGTKDIYLAYLPMAHILELAAENLMAAVGVPIGYGSPLTLTDTSNKIKKGTKGDATALSPTLMAAVPAILDRVRDGVFKKVRAILGGRIRFILSGGAPLSGDTQKFINICLGKVHLKSPRTQDTKEKQAPKKVLEDDWIFLAIYFVGFCCRKEWPNSLGMGFWVAKILEGLLRLFLESPRRQEERILGKLNQAHSSHKRTSLSSFQVKVYSTIKCAPIGQGYGLTETCAGGTFSDVDDTSVGRVGPPLPCSFIKLINWPEGGYLTNDSPMPRGEIVIGGPNVTLGYFKNEEKTNESYKVDERGMRWFYTGDIGRFHPDGCLEIIDRKKDIVKLQHGEYVSLGKVEAALIVSPFVDNIMVHADPFHNYCVALVVGSQFTLEEWASQQGISYINFLDLCAKEETVKEVHASLLKEGKKAHLEKFEIPAKIKLLSDPWTPESGLVTAALKLKREAIKKTFNEELTKLYAS</sequence>
<dbReference type="PROSITE" id="PS00455">
    <property type="entry name" value="AMP_BINDING"/>
    <property type="match status" value="1"/>
</dbReference>
<feature type="chain" id="PRO_5042851120" description="AMP-dependent synthetase/ligase domain-containing protein" evidence="6">
    <location>
        <begin position="21"/>
        <end position="770"/>
    </location>
</feature>
<gene>
    <name evidence="8" type="ORF">V8G54_034860</name>
</gene>
<dbReference type="EMBL" id="CP144690">
    <property type="protein sequence ID" value="WVY89346.1"/>
    <property type="molecule type" value="Genomic_DNA"/>
</dbReference>
<keyword evidence="9" id="KW-1185">Reference proteome</keyword>
<dbReference type="GO" id="GO:0005783">
    <property type="term" value="C:endoplasmic reticulum"/>
    <property type="evidence" value="ECO:0007669"/>
    <property type="project" value="TreeGrafter"/>
</dbReference>
<dbReference type="GO" id="GO:0016020">
    <property type="term" value="C:membrane"/>
    <property type="evidence" value="ECO:0007669"/>
    <property type="project" value="TreeGrafter"/>
</dbReference>
<keyword evidence="6" id="KW-0732">Signal</keyword>